<evidence type="ECO:0000313" key="10">
    <source>
        <dbReference type="VGNC" id="VGNC:22460"/>
    </source>
</evidence>
<sequence>MACTEVPQQPAPQQPQPISTEATTTNATGSAGGHRGSWDSDLECLVCREPYSCVRLPKLLGCQHSFCAICLKLLLCVQDDTWSITCPLCRKATAVPGGLICSLRNQEAVMGLLDRPCPEVRLCPQGLVDPATLAAGHLSLAGEDGQDVANANRVAARRLAAQLLLLVLLITLILPFIYPGITKWVFISIIILAFLMLTLFCCHSSSQASYWPSSRTLFCTGQKHGEIAYIA</sequence>
<dbReference type="Bgee" id="ENSECAG00000020709">
    <property type="expression patterns" value="Expressed in adult mammalian kidney and 4 other cell types or tissues"/>
</dbReference>
<protein>
    <submittedName>
        <fullName evidence="8">Ring finger protein 186</fullName>
    </submittedName>
</protein>
<reference evidence="8 9" key="1">
    <citation type="journal article" date="2009" name="Science">
        <title>Genome sequence, comparative analysis, and population genetics of the domestic horse.</title>
        <authorList>
            <consortium name="Broad Institute Genome Sequencing Platform"/>
            <consortium name="Broad Institute Whole Genome Assembly Team"/>
            <person name="Wade C.M."/>
            <person name="Giulotto E."/>
            <person name="Sigurdsson S."/>
            <person name="Zoli M."/>
            <person name="Gnerre S."/>
            <person name="Imsland F."/>
            <person name="Lear T.L."/>
            <person name="Adelson D.L."/>
            <person name="Bailey E."/>
            <person name="Bellone R.R."/>
            <person name="Bloecker H."/>
            <person name="Distl O."/>
            <person name="Edgar R.C."/>
            <person name="Garber M."/>
            <person name="Leeb T."/>
            <person name="Mauceli E."/>
            <person name="MacLeod J.N."/>
            <person name="Penedo M.C.T."/>
            <person name="Raison J.M."/>
            <person name="Sharpe T."/>
            <person name="Vogel J."/>
            <person name="Andersson L."/>
            <person name="Antczak D.F."/>
            <person name="Biagi T."/>
            <person name="Binns M.M."/>
            <person name="Chowdhary B.P."/>
            <person name="Coleman S.J."/>
            <person name="Della Valle G."/>
            <person name="Fryc S."/>
            <person name="Guerin G."/>
            <person name="Hasegawa T."/>
            <person name="Hill E.W."/>
            <person name="Jurka J."/>
            <person name="Kiialainen A."/>
            <person name="Lindgren G."/>
            <person name="Liu J."/>
            <person name="Magnani E."/>
            <person name="Mickelson J.R."/>
            <person name="Murray J."/>
            <person name="Nergadze S.G."/>
            <person name="Onofrio R."/>
            <person name="Pedroni S."/>
            <person name="Piras M.F."/>
            <person name="Raudsepp T."/>
            <person name="Rocchi M."/>
            <person name="Roeed K.H."/>
            <person name="Ryder O.A."/>
            <person name="Searle S."/>
            <person name="Skow L."/>
            <person name="Swinburne J.E."/>
            <person name="Syvaenen A.C."/>
            <person name="Tozaki T."/>
            <person name="Valberg S.J."/>
            <person name="Vaudin M."/>
            <person name="White J.R."/>
            <person name="Zody M.C."/>
            <person name="Lander E.S."/>
            <person name="Lindblad-Toh K."/>
        </authorList>
    </citation>
    <scope>NUCLEOTIDE SEQUENCE [LARGE SCALE GENOMIC DNA]</scope>
    <source>
        <strain evidence="8 9">Thoroughbred</strain>
    </source>
</reference>
<dbReference type="GO" id="GO:0051865">
    <property type="term" value="P:protein autoubiquitination"/>
    <property type="evidence" value="ECO:0000318"/>
    <property type="project" value="GO_Central"/>
</dbReference>
<dbReference type="GO" id="GO:0070585">
    <property type="term" value="P:protein localization to mitochondrion"/>
    <property type="evidence" value="ECO:0000318"/>
    <property type="project" value="GO_Central"/>
</dbReference>
<dbReference type="RefSeq" id="XP_001501779.3">
    <property type="nucleotide sequence ID" value="XM_001501729.5"/>
</dbReference>
<dbReference type="Gene3D" id="3.30.40.10">
    <property type="entry name" value="Zinc/RING finger domain, C3HC4 (zinc finger)"/>
    <property type="match status" value="1"/>
</dbReference>
<feature type="transmembrane region" description="Helical" evidence="6">
    <location>
        <begin position="184"/>
        <end position="202"/>
    </location>
</feature>
<dbReference type="InterPro" id="IPR001841">
    <property type="entry name" value="Znf_RING"/>
</dbReference>
<dbReference type="CTD" id="54546"/>
<evidence type="ECO:0000256" key="4">
    <source>
        <dbReference type="PROSITE-ProRule" id="PRU00175"/>
    </source>
</evidence>
<keyword evidence="9" id="KW-1185">Reference proteome</keyword>
<dbReference type="OrthoDB" id="252722at2759"/>
<proteinExistence type="predicted"/>
<dbReference type="PANTHER" id="PTHR22791:SF28">
    <property type="entry name" value="E3 UBIQUITIN-PROTEIN LIGASE RNF186"/>
    <property type="match status" value="1"/>
</dbReference>
<name>F6UNG5_HORSE</name>
<feature type="domain" description="RING-type" evidence="7">
    <location>
        <begin position="44"/>
        <end position="90"/>
    </location>
</feature>
<evidence type="ECO:0000313" key="8">
    <source>
        <dbReference type="Ensembl" id="ENSECAP00000018130.2"/>
    </source>
</evidence>
<reference evidence="8" key="2">
    <citation type="submission" date="2025-05" db="UniProtKB">
        <authorList>
            <consortium name="Ensembl"/>
        </authorList>
    </citation>
    <scope>IDENTIFICATION</scope>
    <source>
        <strain evidence="8">Thoroughbred</strain>
    </source>
</reference>
<feature type="region of interest" description="Disordered" evidence="5">
    <location>
        <begin position="1"/>
        <end position="37"/>
    </location>
</feature>
<keyword evidence="3" id="KW-0862">Zinc</keyword>
<dbReference type="OMA" id="EVQLCPQ"/>
<accession>F6UNG5</accession>
<evidence type="ECO:0000256" key="1">
    <source>
        <dbReference type="ARBA" id="ARBA00022723"/>
    </source>
</evidence>
<dbReference type="Ensembl" id="ENSECAT00000101192.1">
    <property type="protein sequence ID" value="ENSECAP00000066282.1"/>
    <property type="gene ID" value="ENSECAG00000020709.3"/>
</dbReference>
<evidence type="ECO:0000256" key="5">
    <source>
        <dbReference type="SAM" id="MobiDB-lite"/>
    </source>
</evidence>
<keyword evidence="1" id="KW-0479">Metal-binding</keyword>
<dbReference type="GeneID" id="100071883"/>
<dbReference type="PANTHER" id="PTHR22791">
    <property type="entry name" value="RING-TYPE DOMAIN-CONTAINING PROTEIN"/>
    <property type="match status" value="1"/>
</dbReference>
<dbReference type="GO" id="GO:0005789">
    <property type="term" value="C:endoplasmic reticulum membrane"/>
    <property type="evidence" value="ECO:0000318"/>
    <property type="project" value="GO_Central"/>
</dbReference>
<evidence type="ECO:0000256" key="6">
    <source>
        <dbReference type="SAM" id="Phobius"/>
    </source>
</evidence>
<dbReference type="CDD" id="cd16557">
    <property type="entry name" value="RING-HC_RNF186"/>
    <property type="match status" value="1"/>
</dbReference>
<dbReference type="VGNC" id="VGNC:22460">
    <property type="gene designation" value="RNF186"/>
</dbReference>
<evidence type="ECO:0000259" key="7">
    <source>
        <dbReference type="PROSITE" id="PS50089"/>
    </source>
</evidence>
<dbReference type="InterPro" id="IPR051435">
    <property type="entry name" value="RING_finger_E3_ubiq-ligases"/>
</dbReference>
<keyword evidence="6" id="KW-0472">Membrane</keyword>
<dbReference type="GO" id="GO:0035519">
    <property type="term" value="P:protein K29-linked ubiquitination"/>
    <property type="evidence" value="ECO:0000318"/>
    <property type="project" value="GO_Central"/>
</dbReference>
<dbReference type="GO" id="GO:0070534">
    <property type="term" value="P:protein K63-linked ubiquitination"/>
    <property type="evidence" value="ECO:0000318"/>
    <property type="project" value="GO_Central"/>
</dbReference>
<dbReference type="KEGG" id="ecb:100071883"/>
<dbReference type="HOGENOM" id="CLU_085235_0_0_1"/>
<dbReference type="PROSITE" id="PS50089">
    <property type="entry name" value="ZF_RING_2"/>
    <property type="match status" value="1"/>
</dbReference>
<evidence type="ECO:0000256" key="3">
    <source>
        <dbReference type="ARBA" id="ARBA00022833"/>
    </source>
</evidence>
<evidence type="ECO:0000256" key="2">
    <source>
        <dbReference type="ARBA" id="ARBA00022771"/>
    </source>
</evidence>
<evidence type="ECO:0000313" key="9">
    <source>
        <dbReference type="Proteomes" id="UP000002281"/>
    </source>
</evidence>
<dbReference type="PROSITE" id="PS00518">
    <property type="entry name" value="ZF_RING_1"/>
    <property type="match status" value="1"/>
</dbReference>
<dbReference type="GO" id="GO:0070059">
    <property type="term" value="P:intrinsic apoptotic signaling pathway in response to endoplasmic reticulum stress"/>
    <property type="evidence" value="ECO:0000318"/>
    <property type="project" value="GO_Central"/>
</dbReference>
<dbReference type="GO" id="GO:0043161">
    <property type="term" value="P:proteasome-mediated ubiquitin-dependent protein catabolic process"/>
    <property type="evidence" value="ECO:0000318"/>
    <property type="project" value="GO_Central"/>
</dbReference>
<dbReference type="GO" id="GO:0008270">
    <property type="term" value="F:zinc ion binding"/>
    <property type="evidence" value="ECO:0007669"/>
    <property type="project" value="UniProtKB-KW"/>
</dbReference>
<dbReference type="InParanoid" id="F6UNG5"/>
<dbReference type="GeneTree" id="ENSGT00510000049175"/>
<dbReference type="InterPro" id="IPR013083">
    <property type="entry name" value="Znf_RING/FYVE/PHD"/>
</dbReference>
<dbReference type="InterPro" id="IPR017907">
    <property type="entry name" value="Znf_RING_CS"/>
</dbReference>
<keyword evidence="6" id="KW-0812">Transmembrane</keyword>
<gene>
    <name evidence="8 10" type="primary">RNF186</name>
</gene>
<dbReference type="Ensembl" id="ENSECAT00000021965.3">
    <property type="protein sequence ID" value="ENSECAP00000018130.2"/>
    <property type="gene ID" value="ENSECAG00000020709.3"/>
</dbReference>
<feature type="compositionally biased region" description="Low complexity" evidence="5">
    <location>
        <begin position="16"/>
        <end position="29"/>
    </location>
</feature>
<dbReference type="PaxDb" id="9796-ENSECAP00000018130"/>
<organism evidence="8 9">
    <name type="scientific">Equus caballus</name>
    <name type="common">Horse</name>
    <dbReference type="NCBI Taxonomy" id="9796"/>
    <lineage>
        <taxon>Eukaryota</taxon>
        <taxon>Metazoa</taxon>
        <taxon>Chordata</taxon>
        <taxon>Craniata</taxon>
        <taxon>Vertebrata</taxon>
        <taxon>Euteleostomi</taxon>
        <taxon>Mammalia</taxon>
        <taxon>Eutheria</taxon>
        <taxon>Laurasiatheria</taxon>
        <taxon>Perissodactyla</taxon>
        <taxon>Equidae</taxon>
        <taxon>Equus</taxon>
    </lineage>
</organism>
<dbReference type="AlphaFoldDB" id="F6UNG5"/>
<feature type="transmembrane region" description="Helical" evidence="6">
    <location>
        <begin position="159"/>
        <end position="178"/>
    </location>
</feature>
<dbReference type="Proteomes" id="UP000002281">
    <property type="component" value="Chromosome 2"/>
</dbReference>
<dbReference type="SUPFAM" id="SSF57850">
    <property type="entry name" value="RING/U-box"/>
    <property type="match status" value="1"/>
</dbReference>
<dbReference type="GO" id="GO:0061630">
    <property type="term" value="F:ubiquitin protein ligase activity"/>
    <property type="evidence" value="ECO:0000318"/>
    <property type="project" value="GO_Central"/>
</dbReference>
<keyword evidence="2 4" id="KW-0863">Zinc-finger</keyword>
<dbReference type="GO" id="GO:0140208">
    <property type="term" value="P:apoptotic process in response to mitochondrial fragmentation"/>
    <property type="evidence" value="ECO:0007669"/>
    <property type="project" value="Ensembl"/>
</dbReference>
<dbReference type="STRING" id="9796.ENSECAP00000018130"/>
<dbReference type="GO" id="GO:0031625">
    <property type="term" value="F:ubiquitin protein ligase binding"/>
    <property type="evidence" value="ECO:0007669"/>
    <property type="project" value="Ensembl"/>
</dbReference>
<dbReference type="SMART" id="SM00184">
    <property type="entry name" value="RING"/>
    <property type="match status" value="1"/>
</dbReference>
<dbReference type="GO" id="GO:2000785">
    <property type="term" value="P:regulation of autophagosome assembly"/>
    <property type="evidence" value="ECO:0007669"/>
    <property type="project" value="Ensembl"/>
</dbReference>
<keyword evidence="6" id="KW-1133">Transmembrane helix</keyword>